<dbReference type="InterPro" id="IPR004242">
    <property type="entry name" value="Transposase_21"/>
</dbReference>
<dbReference type="Pfam" id="PF02992">
    <property type="entry name" value="Transposase_21"/>
    <property type="match status" value="1"/>
</dbReference>
<dbReference type="AlphaFoldDB" id="A0A5N5QDG8"/>
<dbReference type="PANTHER" id="PTHR46579:SF1">
    <property type="entry name" value="F5_8 TYPE C DOMAIN-CONTAINING PROTEIN"/>
    <property type="match status" value="1"/>
</dbReference>
<gene>
    <name evidence="2" type="ORF">CTheo_6851</name>
</gene>
<organism evidence="2 3">
    <name type="scientific">Ceratobasidium theobromae</name>
    <dbReference type="NCBI Taxonomy" id="1582974"/>
    <lineage>
        <taxon>Eukaryota</taxon>
        <taxon>Fungi</taxon>
        <taxon>Dikarya</taxon>
        <taxon>Basidiomycota</taxon>
        <taxon>Agaricomycotina</taxon>
        <taxon>Agaricomycetes</taxon>
        <taxon>Cantharellales</taxon>
        <taxon>Ceratobasidiaceae</taxon>
        <taxon>Ceratobasidium</taxon>
    </lineage>
</organism>
<evidence type="ECO:0000256" key="1">
    <source>
        <dbReference type="SAM" id="MobiDB-lite"/>
    </source>
</evidence>
<keyword evidence="3" id="KW-1185">Reference proteome</keyword>
<name>A0A5N5QDG8_9AGAM</name>
<dbReference type="OrthoDB" id="6613063at2759"/>
<dbReference type="Proteomes" id="UP000383932">
    <property type="component" value="Unassembled WGS sequence"/>
</dbReference>
<dbReference type="EMBL" id="SSOP01000237">
    <property type="protein sequence ID" value="KAB5589714.1"/>
    <property type="molecule type" value="Genomic_DNA"/>
</dbReference>
<comment type="caution">
    <text evidence="2">The sequence shown here is derived from an EMBL/GenBank/DDBJ whole genome shotgun (WGS) entry which is preliminary data.</text>
</comment>
<protein>
    <recommendedName>
        <fullName evidence="4">Transposase family Tnp2 protein</fullName>
    </recommendedName>
</protein>
<feature type="region of interest" description="Disordered" evidence="1">
    <location>
        <begin position="97"/>
        <end position="137"/>
    </location>
</feature>
<feature type="region of interest" description="Disordered" evidence="1">
    <location>
        <begin position="1"/>
        <end position="41"/>
    </location>
</feature>
<dbReference type="PANTHER" id="PTHR46579">
    <property type="entry name" value="F5/8 TYPE C DOMAIN-CONTAINING PROTEIN-RELATED"/>
    <property type="match status" value="1"/>
</dbReference>
<proteinExistence type="predicted"/>
<evidence type="ECO:0000313" key="3">
    <source>
        <dbReference type="Proteomes" id="UP000383932"/>
    </source>
</evidence>
<reference evidence="2 3" key="1">
    <citation type="journal article" date="2019" name="Fungal Biol. Biotechnol.">
        <title>Draft genome sequence of fastidious pathogen Ceratobasidium theobromae, which causes vascular-streak dieback in Theobroma cacao.</title>
        <authorList>
            <person name="Ali S.S."/>
            <person name="Asman A."/>
            <person name="Shao J."/>
            <person name="Firmansyah A.P."/>
            <person name="Susilo A.W."/>
            <person name="Rosmana A."/>
            <person name="McMahon P."/>
            <person name="Junaid M."/>
            <person name="Guest D."/>
            <person name="Kheng T.Y."/>
            <person name="Meinhardt L.W."/>
            <person name="Bailey B.A."/>
        </authorList>
    </citation>
    <scope>NUCLEOTIDE SEQUENCE [LARGE SCALE GENOMIC DNA]</scope>
    <source>
        <strain evidence="2 3">CT2</strain>
    </source>
</reference>
<accession>A0A5N5QDG8</accession>
<feature type="compositionally biased region" description="Basic residues" evidence="1">
    <location>
        <begin position="12"/>
        <end position="21"/>
    </location>
</feature>
<evidence type="ECO:0000313" key="2">
    <source>
        <dbReference type="EMBL" id="KAB5589714.1"/>
    </source>
</evidence>
<evidence type="ECO:0008006" key="4">
    <source>
        <dbReference type="Google" id="ProtNLM"/>
    </source>
</evidence>
<sequence length="924" mass="105512">MDRSERNNGARTRLRHMKKLSRTNSHAAPVANPQHRNLPEMNKPDLEMENALTMASASTELTSGTNMLADAQMNELDEDNVNGNNAHTVDTQAEYIEEVSEAPSSPRSWLEISTPLPSPPNSPLARSDHGKSEDEDGYFNITADDYREYDRWYAEDCEAELNELRSDLLTDEEMDSIKMMAIRLFGHISQRNYEHIRYSYREKIRLLTLQRLHTRIASLSGVTPLVIDCCVKVCHAFTGERANLEACEVCGEARYDAEGRPRKVFEYLPLAPRFQAMFNNPELIEKMLYRHNYVQEDGIIDDIFDSKRYKHLCSSTITIDGLDTGTRFFSGKHDIATSLLADGVQLFDHGSEQNSTCWPLMLQNLNLPPSERAQLRNLIPLGVIPGPNQPKDFDSFLVPFVEESEELARGVRTYNAQTGRYFTLRQHTIVVSGDMQAIKHLEQLKGPNSMVPCRDCEIKGFTQKNADLTMYHSHSLCPTCLKKLKVSLWTDSYSGISGPGSGDYLISAADWAQIGRETEEASKLIPSAFTRPLPNIQTAWSLYCAESWSFWLIYIGPIVLRGRLPEQYYEHYLELVSILKCLLELSNTTQRIEELKVQVIGYVERFEEYYYQYNYERLSVCKLTLHALLHVPDNVLECGPVWVTWSFSIERYCREVTACALSKVVPYSTINKHVLQMAQLSAISAKFPAVRKALLFGRNDNPVNTSRMECVYPEYPDTILRFPCLRQFLLQLPVRRRLASFFQTNNPKHTFHEWLEFIPERCERWGKLRISGSGDCIRSALACDPFSPYGQRDASFVRYVYSKDENEDHPNKPIKMVTATAYGRCDYILALTLPKSERFNIPEPRLCIFAHITEAKGTSGDATEALVSFRQMGRSFVVDVKAIENVVGRVKTNGIIPLGEWIIVDRSNSACRTSFDEVNDKYEE</sequence>